<reference evidence="2 3" key="1">
    <citation type="submission" date="2014-03" db="EMBL/GenBank/DDBJ databases">
        <title>Bradyrhizobium valentinum sp. nov., isolated from effective nodules of Lupinus mariae-josephae, a lupine endemic of basic-lime soils in Eastern Spain.</title>
        <authorList>
            <person name="Duran D."/>
            <person name="Rey L."/>
            <person name="Navarro A."/>
            <person name="Busquets A."/>
            <person name="Imperial J."/>
            <person name="Ruiz-Argueso T."/>
        </authorList>
    </citation>
    <scope>NUCLEOTIDE SEQUENCE [LARGE SCALE GENOMIC DNA]</scope>
    <source>
        <strain evidence="2 3">PAC68</strain>
    </source>
</reference>
<organism evidence="2 3">
    <name type="scientific">Bradyrhizobium jicamae</name>
    <dbReference type="NCBI Taxonomy" id="280332"/>
    <lineage>
        <taxon>Bacteria</taxon>
        <taxon>Pseudomonadati</taxon>
        <taxon>Pseudomonadota</taxon>
        <taxon>Alphaproteobacteria</taxon>
        <taxon>Hyphomicrobiales</taxon>
        <taxon>Nitrobacteraceae</taxon>
        <taxon>Bradyrhizobium</taxon>
    </lineage>
</organism>
<dbReference type="STRING" id="280332.CQ12_29825"/>
<evidence type="ECO:0000256" key="1">
    <source>
        <dbReference type="SAM" id="MobiDB-lite"/>
    </source>
</evidence>
<feature type="compositionally biased region" description="Pro residues" evidence="1">
    <location>
        <begin position="112"/>
        <end position="121"/>
    </location>
</feature>
<dbReference type="EMBL" id="LLXZ01000011">
    <property type="protein sequence ID" value="KRR14770.1"/>
    <property type="molecule type" value="Genomic_DNA"/>
</dbReference>
<evidence type="ECO:0000313" key="3">
    <source>
        <dbReference type="Proteomes" id="UP000050863"/>
    </source>
</evidence>
<name>A0A0R3M395_9BRAD</name>
<sequence length="121" mass="12015">MLLILRSTVLFSSEIAASTLPDPADLPEPVVTPLSVLTPRPDDWAVPAVFVPGAGGDARLTGFAAPLGSSPALFSPPGAAGPGGTPLMPCDPAPAEPALGEPAALPLLLPADDPPADPPEL</sequence>
<gene>
    <name evidence="2" type="ORF">CQ12_29825</name>
</gene>
<evidence type="ECO:0000313" key="2">
    <source>
        <dbReference type="EMBL" id="KRR14770.1"/>
    </source>
</evidence>
<feature type="region of interest" description="Disordered" evidence="1">
    <location>
        <begin position="74"/>
        <end position="121"/>
    </location>
</feature>
<dbReference type="Proteomes" id="UP000050863">
    <property type="component" value="Unassembled WGS sequence"/>
</dbReference>
<proteinExistence type="predicted"/>
<protein>
    <submittedName>
        <fullName evidence="2">Uncharacterized protein</fullName>
    </submittedName>
</protein>
<comment type="caution">
    <text evidence="2">The sequence shown here is derived from an EMBL/GenBank/DDBJ whole genome shotgun (WGS) entry which is preliminary data.</text>
</comment>
<feature type="compositionally biased region" description="Low complexity" evidence="1">
    <location>
        <begin position="96"/>
        <end position="111"/>
    </location>
</feature>
<keyword evidence="3" id="KW-1185">Reference proteome</keyword>
<accession>A0A0R3M395</accession>
<dbReference type="AlphaFoldDB" id="A0A0R3M395"/>